<sequence length="282" mass="30099">MRALAEFIMKGRLQAVAVAGLGVGTLMFAWVGVAAAALVMLRKGLSEGAYVVFWALLPAIAVAAIGADVGPLTMLLGAAASAAVLRSTQQWAYAMLAAVGAGLLTALILMHMASDYLASILAMVQPMLERMQVSASGRLPEIGNGDIAAVIGVSTVLWSTLAVMLARWWQSILYNPGGFRQEMWQFRLPPAITVTLVALMLLVSNVGGDYRFWGVMCMLPIVISGIALVHGAAGRLGLGRAWLIVFYVALLLLGPLWAGLILMAIVDSWIDIRRRLPNRSQQ</sequence>
<organism evidence="2 3">
    <name type="scientific">Zhongshania aliphaticivorans</name>
    <dbReference type="NCBI Taxonomy" id="1470434"/>
    <lineage>
        <taxon>Bacteria</taxon>
        <taxon>Pseudomonadati</taxon>
        <taxon>Pseudomonadota</taxon>
        <taxon>Gammaproteobacteria</taxon>
        <taxon>Cellvibrionales</taxon>
        <taxon>Spongiibacteraceae</taxon>
        <taxon>Zhongshania</taxon>
    </lineage>
</organism>
<evidence type="ECO:0000256" key="1">
    <source>
        <dbReference type="SAM" id="Phobius"/>
    </source>
</evidence>
<keyword evidence="1" id="KW-1133">Transmembrane helix</keyword>
<dbReference type="Proteomes" id="UP000074119">
    <property type="component" value="Chromosome"/>
</dbReference>
<feature type="transmembrane region" description="Helical" evidence="1">
    <location>
        <begin position="91"/>
        <end position="113"/>
    </location>
</feature>
<gene>
    <name evidence="2" type="ORF">AZF00_04200</name>
</gene>
<evidence type="ECO:0008006" key="4">
    <source>
        <dbReference type="Google" id="ProtNLM"/>
    </source>
</evidence>
<keyword evidence="1" id="KW-0812">Transmembrane</keyword>
<dbReference type="KEGG" id="zal:AZF00_04200"/>
<feature type="transmembrane region" description="Helical" evidence="1">
    <location>
        <begin position="12"/>
        <end position="39"/>
    </location>
</feature>
<proteinExistence type="predicted"/>
<reference evidence="2 3" key="1">
    <citation type="submission" date="2015-12" db="EMBL/GenBank/DDBJ databases">
        <authorList>
            <person name="Shamseldin A."/>
            <person name="Moawad H."/>
            <person name="Abd El-Rahim W.M."/>
            <person name="Sadowsky M.J."/>
        </authorList>
    </citation>
    <scope>NUCLEOTIDE SEQUENCE [LARGE SCALE GENOMIC DNA]</scope>
    <source>
        <strain evidence="2 3">SM2</strain>
    </source>
</reference>
<dbReference type="AlphaFoldDB" id="A0A127M2U0"/>
<name>A0A127M2U0_9GAMM</name>
<dbReference type="STRING" id="1470434.AZF00_04200"/>
<keyword evidence="1" id="KW-0472">Membrane</keyword>
<dbReference type="EMBL" id="CP014544">
    <property type="protein sequence ID" value="AMO67546.1"/>
    <property type="molecule type" value="Genomic_DNA"/>
</dbReference>
<evidence type="ECO:0000313" key="3">
    <source>
        <dbReference type="Proteomes" id="UP000074119"/>
    </source>
</evidence>
<evidence type="ECO:0000313" key="2">
    <source>
        <dbReference type="EMBL" id="AMO67546.1"/>
    </source>
</evidence>
<protein>
    <recommendedName>
        <fullName evidence="4">DUF2232 domain-containing protein</fullName>
    </recommendedName>
</protein>
<accession>A0A127M2U0</accession>
<feature type="transmembrane region" description="Helical" evidence="1">
    <location>
        <begin position="210"/>
        <end position="229"/>
    </location>
</feature>
<feature type="transmembrane region" description="Helical" evidence="1">
    <location>
        <begin position="51"/>
        <end position="79"/>
    </location>
</feature>
<feature type="transmembrane region" description="Helical" evidence="1">
    <location>
        <begin position="186"/>
        <end position="204"/>
    </location>
</feature>
<dbReference type="RefSeq" id="WP_008246168.1">
    <property type="nucleotide sequence ID" value="NZ_CP014544.1"/>
</dbReference>
<feature type="transmembrane region" description="Helical" evidence="1">
    <location>
        <begin position="241"/>
        <end position="266"/>
    </location>
</feature>
<feature type="transmembrane region" description="Helical" evidence="1">
    <location>
        <begin position="147"/>
        <end position="166"/>
    </location>
</feature>